<comment type="caution">
    <text evidence="1">The sequence shown here is derived from an EMBL/GenBank/DDBJ whole genome shotgun (WGS) entry which is preliminary data.</text>
</comment>
<accession>A0ACC3N0X2</accession>
<organism evidence="1 2">
    <name type="scientific">Vermiconidia calcicola</name>
    <dbReference type="NCBI Taxonomy" id="1690605"/>
    <lineage>
        <taxon>Eukaryota</taxon>
        <taxon>Fungi</taxon>
        <taxon>Dikarya</taxon>
        <taxon>Ascomycota</taxon>
        <taxon>Pezizomycotina</taxon>
        <taxon>Dothideomycetes</taxon>
        <taxon>Dothideomycetidae</taxon>
        <taxon>Mycosphaerellales</taxon>
        <taxon>Extremaceae</taxon>
        <taxon>Vermiconidia</taxon>
    </lineage>
</organism>
<gene>
    <name evidence="1" type="ORF">LTR37_011950</name>
</gene>
<name>A0ACC3N0X2_9PEZI</name>
<sequence length="291" mass="32602">MTSAFHLPSSTSQSATSTPARISTSNPSYSDDDDDEDTLPYPIELPRSDFLQPDFDPQTYLSSLRNRHQTLEDLRSDLRQRSQLLNQELLDLVNGNYEEFLSLGADLKGGKKRVEGVRVGLLGFAREVETIKKGVQDRVLEMEGLLREKKEVRRDVGLGRSLLEVEERIGELEEGLGISSLTDGFLDEDAGAPEDLDDEDEAVGPVKRLRRHAEQYLLITHTAEQIGFGHPFLQAQRSRIEQVRKTLLLDLASAVRQAKRERASEDMLTLLDIYARLGAEGESLRVLRSGG</sequence>
<proteinExistence type="predicted"/>
<evidence type="ECO:0000313" key="2">
    <source>
        <dbReference type="Proteomes" id="UP001281147"/>
    </source>
</evidence>
<evidence type="ECO:0000313" key="1">
    <source>
        <dbReference type="EMBL" id="KAK3707773.1"/>
    </source>
</evidence>
<dbReference type="Proteomes" id="UP001281147">
    <property type="component" value="Unassembled WGS sequence"/>
</dbReference>
<keyword evidence="2" id="KW-1185">Reference proteome</keyword>
<protein>
    <submittedName>
        <fullName evidence="1">Uncharacterized protein</fullName>
    </submittedName>
</protein>
<dbReference type="EMBL" id="JAUTXU010000107">
    <property type="protein sequence ID" value="KAK3707773.1"/>
    <property type="molecule type" value="Genomic_DNA"/>
</dbReference>
<reference evidence="1" key="1">
    <citation type="submission" date="2023-07" db="EMBL/GenBank/DDBJ databases">
        <title>Black Yeasts Isolated from many extreme environments.</title>
        <authorList>
            <person name="Coleine C."/>
            <person name="Stajich J.E."/>
            <person name="Selbmann L."/>
        </authorList>
    </citation>
    <scope>NUCLEOTIDE SEQUENCE</scope>
    <source>
        <strain evidence="1">CCFEE 5714</strain>
    </source>
</reference>